<name>A0A3E1NWJ2_9BACT</name>
<dbReference type="OrthoDB" id="4317910at2"/>
<reference evidence="1 2" key="1">
    <citation type="submission" date="2018-08" db="EMBL/GenBank/DDBJ databases">
        <title>Chitinophaga sp. K20C18050901, a novel bacterium isolated from forest soil.</title>
        <authorList>
            <person name="Wang C."/>
        </authorList>
    </citation>
    <scope>NUCLEOTIDE SEQUENCE [LARGE SCALE GENOMIC DNA]</scope>
    <source>
        <strain evidence="1 2">K20C18050901</strain>
    </source>
</reference>
<evidence type="ECO:0000313" key="2">
    <source>
        <dbReference type="Proteomes" id="UP000261174"/>
    </source>
</evidence>
<dbReference type="RefSeq" id="WP_116856375.1">
    <property type="nucleotide sequence ID" value="NZ_QTJV01000010.1"/>
</dbReference>
<evidence type="ECO:0000313" key="1">
    <source>
        <dbReference type="EMBL" id="RFM32289.1"/>
    </source>
</evidence>
<sequence>MSEAVQTIQMKATPSQKLKTGTVPAHAPFQLTEGKEFGYYSRDGKPKSAKTIRMDDFGNLNRVQQVDPDLVSEKLDEDTERMGIKVEDVNEKTGIWRPSIKEETARPEDPPLYQPFRKAFHHAHNVLLSLKESSNIEKNILKMSSTRLLEIAGEVKKISLDYKGNYRSFISISSVNRLKNVYFKKLDEQIVQCNYLVEYMIAAYRTAAPPEFNGFEGFSDNQLAAEKNNDGKGIWQRKWWAMVQEVNQLLRERWALGKQEIKNWVYQQQAEQGLGYMDPNMIGDLDYIGSLAKGYKSAPKQYIRFLPENFDVDARLDAPPLAVYAIRHGASVDRGSVKPKDGVIPKLDAFRKTVQHYLEKIPGVDKNDEFEVFIRADNVTDLVAEKHDDIAKAHKEEAIARRLQIIQDRIWWLRSKGWKYLGAVRNRLNNYIGPDGRLKTRITSGVVDEKTKNYNEFDLTFMEMNLSVVEQTPPENI</sequence>
<proteinExistence type="predicted"/>
<protein>
    <submittedName>
        <fullName evidence="1">Uncharacterized protein</fullName>
    </submittedName>
</protein>
<organism evidence="1 2">
    <name type="scientific">Chitinophaga silvisoli</name>
    <dbReference type="NCBI Taxonomy" id="2291814"/>
    <lineage>
        <taxon>Bacteria</taxon>
        <taxon>Pseudomonadati</taxon>
        <taxon>Bacteroidota</taxon>
        <taxon>Chitinophagia</taxon>
        <taxon>Chitinophagales</taxon>
        <taxon>Chitinophagaceae</taxon>
        <taxon>Chitinophaga</taxon>
    </lineage>
</organism>
<dbReference type="EMBL" id="QTJV01000010">
    <property type="protein sequence ID" value="RFM32289.1"/>
    <property type="molecule type" value="Genomic_DNA"/>
</dbReference>
<dbReference type="Proteomes" id="UP000261174">
    <property type="component" value="Unassembled WGS sequence"/>
</dbReference>
<gene>
    <name evidence="1" type="ORF">DXN04_26315</name>
</gene>
<accession>A0A3E1NWJ2</accession>
<keyword evidence="2" id="KW-1185">Reference proteome</keyword>
<dbReference type="AlphaFoldDB" id="A0A3E1NWJ2"/>
<comment type="caution">
    <text evidence="1">The sequence shown here is derived from an EMBL/GenBank/DDBJ whole genome shotgun (WGS) entry which is preliminary data.</text>
</comment>